<keyword evidence="3" id="KW-1185">Reference proteome</keyword>
<sequence length="97" mass="10666">MGKTYVLRTEKQNVTDANGANHGADGKFTSGGSGSSGSSRSGGASESNPPEKPVRQKGQSHTDYYWSPEYKKYLKGNDEKGVEPKFRRVGYKDFRTQ</sequence>
<comment type="caution">
    <text evidence="2">The sequence shown here is derived from an EMBL/GenBank/DDBJ whole genome shotgun (WGS) entry which is preliminary data.</text>
</comment>
<reference evidence="2 3" key="1">
    <citation type="journal article" date="2019" name="ISME J.">
        <title>Genome analyses of uncultured TG2/ZB3 bacteria in 'Margulisbacteria' specifically attached to ectosymbiotic spirochetes of protists in the termite gut.</title>
        <authorList>
            <person name="Utami Y.D."/>
            <person name="Kuwahara H."/>
            <person name="Igai K."/>
            <person name="Murakami T."/>
            <person name="Sugaya K."/>
            <person name="Morikawa T."/>
            <person name="Nagura Y."/>
            <person name="Yuki M."/>
            <person name="Deevong P."/>
            <person name="Inoue T."/>
            <person name="Kihara K."/>
            <person name="Lo N."/>
            <person name="Yamada A."/>
            <person name="Ohkuma M."/>
            <person name="Hongoh Y."/>
        </authorList>
    </citation>
    <scope>NUCLEOTIDE SEQUENCE [LARGE SCALE GENOMIC DNA]</scope>
    <source>
        <strain evidence="2">NkOx7-01</strain>
    </source>
</reference>
<protein>
    <submittedName>
        <fullName evidence="2">Uncharacterized protein</fullName>
    </submittedName>
</protein>
<accession>A0A388TB48</accession>
<proteinExistence type="predicted"/>
<gene>
    <name evidence="2" type="ORF">NO1_1209</name>
</gene>
<dbReference type="EMBL" id="BGZN01000025">
    <property type="protein sequence ID" value="GBR73953.1"/>
    <property type="molecule type" value="Genomic_DNA"/>
</dbReference>
<evidence type="ECO:0000313" key="2">
    <source>
        <dbReference type="EMBL" id="GBR73953.1"/>
    </source>
</evidence>
<feature type="region of interest" description="Disordered" evidence="1">
    <location>
        <begin position="1"/>
        <end position="63"/>
    </location>
</feature>
<name>A0A388TB48_TERA1</name>
<organism evidence="2 3">
    <name type="scientific">Termititenax aidoneus</name>
    <dbReference type="NCBI Taxonomy" id="2218524"/>
    <lineage>
        <taxon>Bacteria</taxon>
        <taxon>Bacillati</taxon>
        <taxon>Candidatus Margulisiibacteriota</taxon>
        <taxon>Candidatus Termititenacia</taxon>
        <taxon>Candidatus Termititenacales</taxon>
        <taxon>Candidatus Termititenacaceae</taxon>
        <taxon>Candidatus Termititenax</taxon>
    </lineage>
</organism>
<dbReference type="AlphaFoldDB" id="A0A388TB48"/>
<feature type="region of interest" description="Disordered" evidence="1">
    <location>
        <begin position="76"/>
        <end position="97"/>
    </location>
</feature>
<evidence type="ECO:0000256" key="1">
    <source>
        <dbReference type="SAM" id="MobiDB-lite"/>
    </source>
</evidence>
<dbReference type="Proteomes" id="UP000269352">
    <property type="component" value="Unassembled WGS sequence"/>
</dbReference>
<evidence type="ECO:0000313" key="3">
    <source>
        <dbReference type="Proteomes" id="UP000269352"/>
    </source>
</evidence>
<feature type="compositionally biased region" description="Low complexity" evidence="1">
    <location>
        <begin position="36"/>
        <end position="47"/>
    </location>
</feature>